<feature type="compositionally biased region" description="Low complexity" evidence="1">
    <location>
        <begin position="447"/>
        <end position="466"/>
    </location>
</feature>
<proteinExistence type="predicted"/>
<evidence type="ECO:0000256" key="1">
    <source>
        <dbReference type="SAM" id="MobiDB-lite"/>
    </source>
</evidence>
<name>A0AAD5XHR0_9FUNG</name>
<dbReference type="EMBL" id="JADGJH010000862">
    <property type="protein sequence ID" value="KAJ3121691.1"/>
    <property type="molecule type" value="Genomic_DNA"/>
</dbReference>
<dbReference type="AlphaFoldDB" id="A0AAD5XHR0"/>
<accession>A0AAD5XHR0</accession>
<feature type="region of interest" description="Disordered" evidence="1">
    <location>
        <begin position="446"/>
        <end position="504"/>
    </location>
</feature>
<dbReference type="Proteomes" id="UP001211907">
    <property type="component" value="Unassembled WGS sequence"/>
</dbReference>
<evidence type="ECO:0000313" key="3">
    <source>
        <dbReference type="Proteomes" id="UP001211907"/>
    </source>
</evidence>
<evidence type="ECO:0000313" key="2">
    <source>
        <dbReference type="EMBL" id="KAJ3121691.1"/>
    </source>
</evidence>
<organism evidence="2 3">
    <name type="scientific">Physocladia obscura</name>
    <dbReference type="NCBI Taxonomy" id="109957"/>
    <lineage>
        <taxon>Eukaryota</taxon>
        <taxon>Fungi</taxon>
        <taxon>Fungi incertae sedis</taxon>
        <taxon>Chytridiomycota</taxon>
        <taxon>Chytridiomycota incertae sedis</taxon>
        <taxon>Chytridiomycetes</taxon>
        <taxon>Chytridiales</taxon>
        <taxon>Chytriomycetaceae</taxon>
        <taxon>Physocladia</taxon>
    </lineage>
</organism>
<comment type="caution">
    <text evidence="2">The sequence shown here is derived from an EMBL/GenBank/DDBJ whole genome shotgun (WGS) entry which is preliminary data.</text>
</comment>
<protein>
    <submittedName>
        <fullName evidence="2">Uncharacterized protein</fullName>
    </submittedName>
</protein>
<keyword evidence="3" id="KW-1185">Reference proteome</keyword>
<sequence length="686" mass="73466">MNSTTVVFKAQVEGNTTMRKFAWSDGDSSLSAFRSKLSGLFPDIRGNNKFRITETDGGADLSSDGDLAMLLFRATASGAASVRLTLHFLAATVPVHEDADSDGFELLSDGVHSDSDADSDFSSGIVNVHTYATPTPTVLASTVIPEATTTTAASNNTAAIAAVTVALAATTTTAASPSSVLHHNHFDDAVSAVESVEAVFDDSLSAESASPKISTISLPLSDENPFLDPVMDALIESVSNSMLLDSATTTTRAPAILVTDFVSSSSSSSYQSDLIDVDNIPDAAAASGTDDAISEYTESSLVIGASAADSPMRVEQSVQCDETFRVVQVEAATSTNCFDDISSPAEPDLKESPASTLESAAAEYTFGSATPSFDFSAAGSSTNSTGPVTNVAESFCDDIAPLLNTLLQKIEANPEVIPFLIQNLPSTLAGFNFGLTVENASGNVLGSSFSQSSQEQQPQTSTTTASENNSDKERDAAYNQAEEYAQRMRHQQAHQQAHREAHENARRLHDEARQTHQNAFQQFHANTPAITTHTLQPTFRTLTIALIIRITVLRMVQGLTHIRIVSLVTQLSMLTDITAIVATTNTMKRQKTLHLNGMTCARIVTEKRVLFTLNLINFTNSHRLKIYIKLFSAMVARSEESLATDTSVLFAQTMICVDCAWSMFKESILDMFIDQLSTAVNHSRLA</sequence>
<gene>
    <name evidence="2" type="ORF">HK100_012273</name>
</gene>
<reference evidence="2" key="1">
    <citation type="submission" date="2020-05" db="EMBL/GenBank/DDBJ databases">
        <title>Phylogenomic resolution of chytrid fungi.</title>
        <authorList>
            <person name="Stajich J.E."/>
            <person name="Amses K."/>
            <person name="Simmons R."/>
            <person name="Seto K."/>
            <person name="Myers J."/>
            <person name="Bonds A."/>
            <person name="Quandt C.A."/>
            <person name="Barry K."/>
            <person name="Liu P."/>
            <person name="Grigoriev I."/>
            <person name="Longcore J.E."/>
            <person name="James T.Y."/>
        </authorList>
    </citation>
    <scope>NUCLEOTIDE SEQUENCE</scope>
    <source>
        <strain evidence="2">JEL0513</strain>
    </source>
</reference>